<feature type="compositionally biased region" description="Basic and acidic residues" evidence="4">
    <location>
        <begin position="832"/>
        <end position="843"/>
    </location>
</feature>
<dbReference type="SUPFAM" id="SSF48452">
    <property type="entry name" value="TPR-like"/>
    <property type="match status" value="2"/>
</dbReference>
<feature type="compositionally biased region" description="Pro residues" evidence="4">
    <location>
        <begin position="819"/>
        <end position="828"/>
    </location>
</feature>
<comment type="caution">
    <text evidence="6">The sequence shown here is derived from an EMBL/GenBank/DDBJ whole genome shotgun (WGS) entry which is preliminary data.</text>
</comment>
<feature type="repeat" description="TPR" evidence="3">
    <location>
        <begin position="728"/>
        <end position="761"/>
    </location>
</feature>
<dbReference type="EMBL" id="LCLO01000001">
    <property type="protein sequence ID" value="KKU19717.1"/>
    <property type="molecule type" value="Genomic_DNA"/>
</dbReference>
<feature type="transmembrane region" description="Helical" evidence="5">
    <location>
        <begin position="270"/>
        <end position="287"/>
    </location>
</feature>
<evidence type="ECO:0000256" key="2">
    <source>
        <dbReference type="ARBA" id="ARBA00022803"/>
    </source>
</evidence>
<dbReference type="PROSITE" id="PS50005">
    <property type="entry name" value="TPR"/>
    <property type="match status" value="2"/>
</dbReference>
<dbReference type="SMART" id="SM00028">
    <property type="entry name" value="TPR"/>
    <property type="match status" value="4"/>
</dbReference>
<feature type="repeat" description="TPR" evidence="3">
    <location>
        <begin position="762"/>
        <end position="795"/>
    </location>
</feature>
<feature type="transmembrane region" description="Helical" evidence="5">
    <location>
        <begin position="21"/>
        <end position="37"/>
    </location>
</feature>
<feature type="transmembrane region" description="Helical" evidence="5">
    <location>
        <begin position="239"/>
        <end position="258"/>
    </location>
</feature>
<dbReference type="Proteomes" id="UP000034644">
    <property type="component" value="Unassembled WGS sequence"/>
</dbReference>
<evidence type="ECO:0000256" key="5">
    <source>
        <dbReference type="SAM" id="Phobius"/>
    </source>
</evidence>
<dbReference type="Pfam" id="PF13432">
    <property type="entry name" value="TPR_16"/>
    <property type="match status" value="1"/>
</dbReference>
<feature type="transmembrane region" description="Helical" evidence="5">
    <location>
        <begin position="181"/>
        <end position="202"/>
    </location>
</feature>
<dbReference type="InterPro" id="IPR019734">
    <property type="entry name" value="TPR_rpt"/>
</dbReference>
<keyword evidence="2 3" id="KW-0802">TPR repeat</keyword>
<feature type="transmembrane region" description="Helical" evidence="5">
    <location>
        <begin position="214"/>
        <end position="233"/>
    </location>
</feature>
<evidence type="ECO:0000313" key="6">
    <source>
        <dbReference type="EMBL" id="KKU19717.1"/>
    </source>
</evidence>
<feature type="transmembrane region" description="Helical" evidence="5">
    <location>
        <begin position="473"/>
        <end position="492"/>
    </location>
</feature>
<reference evidence="6 7" key="1">
    <citation type="journal article" date="2015" name="Nature">
        <title>rRNA introns, odd ribosomes, and small enigmatic genomes across a large radiation of phyla.</title>
        <authorList>
            <person name="Brown C.T."/>
            <person name="Hug L.A."/>
            <person name="Thomas B.C."/>
            <person name="Sharon I."/>
            <person name="Castelle C.J."/>
            <person name="Singh A."/>
            <person name="Wilkins M.J."/>
            <person name="Williams K.H."/>
            <person name="Banfield J.F."/>
        </authorList>
    </citation>
    <scope>NUCLEOTIDE SEQUENCE [LARGE SCALE GENOMIC DNA]</scope>
</reference>
<sequence length="843" mass="92460">MTEQISNGVNQTTIWEKISKCCLCALIFLAPIMFLPWTADPVGINKQAAVAFLAILGFVFWLAKTLSEGKLVWPKSLIAPAVGLFVIVSGVSAYLSAFSLDSFYDLFGRIDNFPSLLTFALIFFLASVLLRTGDYILKSIWVFLSSAILLAVFQMLHFLSGSLFGAFLLPWDFSRVIDFNSVGTANALAIFFGLALITAVIMLASQMFAGKSKIILYVAAALFLAHVILIGFWPVWFGLVLAMIFLISYRFISELHLAKTKGASEFSIKKLSLPIAVFVIAFLLLLAKPPIGNFLNFAVEIKPTYDATMEIAGKVADQSWRGAFLGSGPGTFVNDYLSHRSASLNATNLWLLTFNQGSAFWPTILATGGYLGTAAFALLILAFIWTAFRAAAKKFKETPVDVAVKDGQSLELGVIFGVSGGLFLLILLFLYPFNYTLGIAWFFAMAVLVASAAGSKKNGWSVISILTSPQRALIVSLAIILLMTFSAYVFYFEAKNYIAEIYYGRAIAFSGDVEKTDDSINNFGRAVNLNPNKSSFLRALAQVFLIQIGKIVNQKPSETLTQTQIQAQLQTAIANAVNSAQAAAQLDKENFYNLWTQGSVYENIILFADGADKQAVQSYEEAFKRNPQSPSVQLDIARTHLAAADRTDLTLSALAQAEKKDEEKEAALKQEKEALLNSGKAALEKSIALKSDYVPAHYLFSQLYERTGDTAKAIEKAQDAKKFAPGDIGALFQLGRLYYNDNQLEKAQAEFEESVVVNPDYSNGRYFLGLVYDKRGFKNKAVAEFEKIKELNPDNKEVAQILENLKAGNPALHNMGQQPAPPAPPTEPAPESEPKSEIMPKTK</sequence>
<organism evidence="6 7">
    <name type="scientific">Candidatus Azambacteria bacterium GW2011_GWA2_45_90</name>
    <dbReference type="NCBI Taxonomy" id="1618614"/>
    <lineage>
        <taxon>Bacteria</taxon>
        <taxon>Candidatus Azamiibacteriota</taxon>
    </lineage>
</organism>
<dbReference type="AlphaFoldDB" id="A0A0G1NHA5"/>
<feature type="transmembrane region" description="Helical" evidence="5">
    <location>
        <begin position="359"/>
        <end position="388"/>
    </location>
</feature>
<dbReference type="PANTHER" id="PTHR44858">
    <property type="entry name" value="TETRATRICOPEPTIDE REPEAT PROTEIN 6"/>
    <property type="match status" value="1"/>
</dbReference>
<feature type="transmembrane region" description="Helical" evidence="5">
    <location>
        <begin position="409"/>
        <end position="429"/>
    </location>
</feature>
<feature type="transmembrane region" description="Helical" evidence="5">
    <location>
        <begin position="112"/>
        <end position="130"/>
    </location>
</feature>
<dbReference type="PANTHER" id="PTHR44858:SF1">
    <property type="entry name" value="UDP-N-ACETYLGLUCOSAMINE--PEPTIDE N-ACETYLGLUCOSAMINYLTRANSFERASE SPINDLY-RELATED"/>
    <property type="match status" value="1"/>
</dbReference>
<keyword evidence="5" id="KW-0472">Membrane</keyword>
<evidence type="ECO:0000313" key="7">
    <source>
        <dbReference type="Proteomes" id="UP000034644"/>
    </source>
</evidence>
<feature type="transmembrane region" description="Helical" evidence="5">
    <location>
        <begin position="78"/>
        <end position="100"/>
    </location>
</feature>
<evidence type="ECO:0000256" key="4">
    <source>
        <dbReference type="SAM" id="MobiDB-lite"/>
    </source>
</evidence>
<dbReference type="Gene3D" id="1.25.40.10">
    <property type="entry name" value="Tetratricopeptide repeat domain"/>
    <property type="match status" value="2"/>
</dbReference>
<evidence type="ECO:0000256" key="3">
    <source>
        <dbReference type="PROSITE-ProRule" id="PRU00339"/>
    </source>
</evidence>
<dbReference type="InterPro" id="IPR011990">
    <property type="entry name" value="TPR-like_helical_dom_sf"/>
</dbReference>
<accession>A0A0G1NHA5</accession>
<feature type="transmembrane region" description="Helical" evidence="5">
    <location>
        <begin position="142"/>
        <end position="169"/>
    </location>
</feature>
<protein>
    <submittedName>
        <fullName evidence="6">Uncharacterized protein</fullName>
    </submittedName>
</protein>
<gene>
    <name evidence="6" type="ORF">UX27_C0001G0007</name>
</gene>
<proteinExistence type="predicted"/>
<dbReference type="InterPro" id="IPR050498">
    <property type="entry name" value="Ycf3"/>
</dbReference>
<keyword evidence="1" id="KW-0677">Repeat</keyword>
<feature type="transmembrane region" description="Helical" evidence="5">
    <location>
        <begin position="435"/>
        <end position="453"/>
    </location>
</feature>
<evidence type="ECO:0000256" key="1">
    <source>
        <dbReference type="ARBA" id="ARBA00022737"/>
    </source>
</evidence>
<name>A0A0G1NHA5_9BACT</name>
<keyword evidence="5" id="KW-1133">Transmembrane helix</keyword>
<feature type="transmembrane region" description="Helical" evidence="5">
    <location>
        <begin position="49"/>
        <end position="66"/>
    </location>
</feature>
<feature type="region of interest" description="Disordered" evidence="4">
    <location>
        <begin position="807"/>
        <end position="843"/>
    </location>
</feature>
<keyword evidence="5" id="KW-0812">Transmembrane</keyword>